<keyword evidence="1" id="KW-1133">Transmembrane helix</keyword>
<proteinExistence type="predicted"/>
<accession>A0A380FZA0</accession>
<evidence type="ECO:0000313" key="3">
    <source>
        <dbReference type="Proteomes" id="UP000255549"/>
    </source>
</evidence>
<feature type="transmembrane region" description="Helical" evidence="1">
    <location>
        <begin position="6"/>
        <end position="27"/>
    </location>
</feature>
<dbReference type="EMBL" id="UHDP01000001">
    <property type="protein sequence ID" value="SUM43597.1"/>
    <property type="molecule type" value="Genomic_DNA"/>
</dbReference>
<gene>
    <name evidence="2" type="ORF">NCTC11048_00059</name>
</gene>
<sequence length="206" mass="24356">MQQIESLGLTLGVILLFLTAYVFYVLIKLLRKIYFKHKYTRWYVLRDFLVSLGMLILVTVLFTIVSTLYMDTLLPISISGMSEDALKLLHGSVAIFRSFLLLSLLLPLFLLALYFIYVNIFIIIRFRKQRKNNNTNNLLKAIHDKDATKMIEIMKQQVNTSNNINRRLLYFKNDSLLLQTLIDHKEYKLANHQNNIMKNKKLRKFY</sequence>
<reference evidence="2 3" key="1">
    <citation type="submission" date="2018-06" db="EMBL/GenBank/DDBJ databases">
        <authorList>
            <consortium name="Pathogen Informatics"/>
            <person name="Doyle S."/>
        </authorList>
    </citation>
    <scope>NUCLEOTIDE SEQUENCE [LARGE SCALE GENOMIC DNA]</scope>
    <source>
        <strain evidence="3">NCTC 11048</strain>
    </source>
</reference>
<keyword evidence="3" id="KW-1185">Reference proteome</keyword>
<evidence type="ECO:0000313" key="2">
    <source>
        <dbReference type="EMBL" id="SUM43597.1"/>
    </source>
</evidence>
<dbReference type="Proteomes" id="UP000255549">
    <property type="component" value="Unassembled WGS sequence"/>
</dbReference>
<feature type="transmembrane region" description="Helical" evidence="1">
    <location>
        <begin position="48"/>
        <end position="70"/>
    </location>
</feature>
<keyword evidence="1" id="KW-0472">Membrane</keyword>
<feature type="transmembrane region" description="Helical" evidence="1">
    <location>
        <begin position="99"/>
        <end position="124"/>
    </location>
</feature>
<evidence type="ECO:0000256" key="1">
    <source>
        <dbReference type="SAM" id="Phobius"/>
    </source>
</evidence>
<dbReference type="RefSeq" id="WP_019167320.1">
    <property type="nucleotide sequence ID" value="NZ_CAIB01000021.1"/>
</dbReference>
<name>A0A380FZA0_STAIN</name>
<keyword evidence="1" id="KW-0812">Transmembrane</keyword>
<organism evidence="2 3">
    <name type="scientific">Staphylococcus intermedius NCTC 11048</name>
    <dbReference type="NCBI Taxonomy" id="1141106"/>
    <lineage>
        <taxon>Bacteria</taxon>
        <taxon>Bacillati</taxon>
        <taxon>Bacillota</taxon>
        <taxon>Bacilli</taxon>
        <taxon>Bacillales</taxon>
        <taxon>Staphylococcaceae</taxon>
        <taxon>Staphylococcus</taxon>
        <taxon>Staphylococcus intermedius group</taxon>
    </lineage>
</organism>
<dbReference type="AlphaFoldDB" id="A0A380FZA0"/>
<protein>
    <submittedName>
        <fullName evidence="2">Uncharacterized protein</fullName>
    </submittedName>
</protein>